<evidence type="ECO:0000313" key="2">
    <source>
        <dbReference type="EMBL" id="PJZ29641.1"/>
    </source>
</evidence>
<keyword evidence="1" id="KW-1133">Transmembrane helix</keyword>
<reference evidence="2 3" key="1">
    <citation type="submission" date="2017-07" db="EMBL/GenBank/DDBJ databases">
        <title>Leptospira spp. isolated from tropical soils.</title>
        <authorList>
            <person name="Thibeaux R."/>
            <person name="Iraola G."/>
            <person name="Ferres I."/>
            <person name="Bierque E."/>
            <person name="Girault D."/>
            <person name="Soupe-Gilbert M.-E."/>
            <person name="Picardeau M."/>
            <person name="Goarant C."/>
        </authorList>
    </citation>
    <scope>NUCLEOTIDE SEQUENCE [LARGE SCALE GENOMIC DNA]</scope>
    <source>
        <strain evidence="2 3">JW2-C-B1</strain>
    </source>
</reference>
<name>A0ABX4N9N3_9LEPT</name>
<accession>A0ABX4N9N3</accession>
<sequence length="224" mass="25886">MSDILLDLMSYLEAKDFYDKFLPILFGWFLGIFSTLVIELIRRRIKISKIKKIVFSQLVDLGSKIILSSFMIKQKFGKMDIDTAKSFIDISKLHYPTLISKELISVLEKMVSSHQEDFQTYLKMTSESQTAFNLKQYSLSIIQHGKESIDLLPTKLYSNLLEIDSKLNEINQEIDFSNKAFDQTFSESTSTNAIAKGNLEKSHMFISLIYEKIHQKILDTKESL</sequence>
<keyword evidence="3" id="KW-1185">Reference proteome</keyword>
<dbReference type="RefSeq" id="WP_100755637.1">
    <property type="nucleotide sequence ID" value="NZ_NPDP01000019.1"/>
</dbReference>
<proteinExistence type="predicted"/>
<dbReference type="EMBL" id="NPDP01000019">
    <property type="protein sequence ID" value="PJZ29641.1"/>
    <property type="molecule type" value="Genomic_DNA"/>
</dbReference>
<evidence type="ECO:0000313" key="3">
    <source>
        <dbReference type="Proteomes" id="UP000231919"/>
    </source>
</evidence>
<protein>
    <submittedName>
        <fullName evidence="2">Uncharacterized protein</fullName>
    </submittedName>
</protein>
<organism evidence="2 3">
    <name type="scientific">Leptospira kmetyi</name>
    <dbReference type="NCBI Taxonomy" id="408139"/>
    <lineage>
        <taxon>Bacteria</taxon>
        <taxon>Pseudomonadati</taxon>
        <taxon>Spirochaetota</taxon>
        <taxon>Spirochaetia</taxon>
        <taxon>Leptospirales</taxon>
        <taxon>Leptospiraceae</taxon>
        <taxon>Leptospira</taxon>
    </lineage>
</organism>
<comment type="caution">
    <text evidence="2">The sequence shown here is derived from an EMBL/GenBank/DDBJ whole genome shotgun (WGS) entry which is preliminary data.</text>
</comment>
<feature type="transmembrane region" description="Helical" evidence="1">
    <location>
        <begin position="20"/>
        <end position="41"/>
    </location>
</feature>
<gene>
    <name evidence="2" type="ORF">CH378_11870</name>
</gene>
<dbReference type="Proteomes" id="UP000231919">
    <property type="component" value="Unassembled WGS sequence"/>
</dbReference>
<keyword evidence="1" id="KW-0812">Transmembrane</keyword>
<evidence type="ECO:0000256" key="1">
    <source>
        <dbReference type="SAM" id="Phobius"/>
    </source>
</evidence>
<keyword evidence="1" id="KW-0472">Membrane</keyword>